<evidence type="ECO:0008006" key="4">
    <source>
        <dbReference type="Google" id="ProtNLM"/>
    </source>
</evidence>
<sequence>MKYLLICLLAASVVFAPLSNYAATTEQPKAAFTRYQSLWLFDGTKEVSLHENIEVGKFSWAHDGKWLVYEAKQVDSQSESEEFDIWLYNTETMSSSKLKIAGHDPQWNPADHSFAFLTGSILCVVELASGTPIIHQLTGGVSNFTWDAEGVNLIASASAALFPDGWSHPRLYEVHWGVEKESHEMDVKVTPLHTIGSPLKYEDISILSVDVESFSWSHDGKSLAMVVAPTASWSADSNMLSVYVKENKLFIPLGEVLLDADWIKWAPTKPLLASIQGGGRMTSGGVKNKVLTTSTIIPNYKKVHTPKGFADVDFDWVDDERIVVARGRETSESPDKFKSSLYMVDLKEKEAVKIVETPEGYSDGEPVVLEHGTGLRLSWIRVDADGRKHIWMSKVDGSDGRKVVENVFDVVWFGE</sequence>
<feature type="signal peptide" evidence="1">
    <location>
        <begin position="1"/>
        <end position="22"/>
    </location>
</feature>
<dbReference type="Gene3D" id="2.120.10.30">
    <property type="entry name" value="TolB, C-terminal domain"/>
    <property type="match status" value="1"/>
</dbReference>
<dbReference type="OrthoDB" id="9774911at2"/>
<dbReference type="InterPro" id="IPR011042">
    <property type="entry name" value="6-blade_b-propeller_TolB-like"/>
</dbReference>
<comment type="caution">
    <text evidence="2">The sequence shown here is derived from an EMBL/GenBank/DDBJ whole genome shotgun (WGS) entry which is preliminary data.</text>
</comment>
<evidence type="ECO:0000313" key="3">
    <source>
        <dbReference type="Proteomes" id="UP000324517"/>
    </source>
</evidence>
<dbReference type="EMBL" id="VTET01000001">
    <property type="protein sequence ID" value="TYS74269.1"/>
    <property type="molecule type" value="Genomic_DNA"/>
</dbReference>
<dbReference type="RefSeq" id="WP_148978101.1">
    <property type="nucleotide sequence ID" value="NZ_JBNILM010000001.1"/>
</dbReference>
<organism evidence="2 3">
    <name type="scientific">Sutcliffiella horikoshii</name>
    <dbReference type="NCBI Taxonomy" id="79883"/>
    <lineage>
        <taxon>Bacteria</taxon>
        <taxon>Bacillati</taxon>
        <taxon>Bacillota</taxon>
        <taxon>Bacilli</taxon>
        <taxon>Bacillales</taxon>
        <taxon>Bacillaceae</taxon>
        <taxon>Sutcliffiella</taxon>
    </lineage>
</organism>
<name>A0A5D4TGN4_9BACI</name>
<feature type="chain" id="PRO_5023014603" description="Translocation protein TolB" evidence="1">
    <location>
        <begin position="23"/>
        <end position="415"/>
    </location>
</feature>
<evidence type="ECO:0000256" key="1">
    <source>
        <dbReference type="SAM" id="SignalP"/>
    </source>
</evidence>
<gene>
    <name evidence="2" type="ORF">FZC75_00760</name>
</gene>
<proteinExistence type="predicted"/>
<dbReference type="AlphaFoldDB" id="A0A5D4TGN4"/>
<dbReference type="PANTHER" id="PTHR36842">
    <property type="entry name" value="PROTEIN TOLB HOMOLOG"/>
    <property type="match status" value="1"/>
</dbReference>
<dbReference type="Proteomes" id="UP000324517">
    <property type="component" value="Unassembled WGS sequence"/>
</dbReference>
<accession>A0A5D4TGN4</accession>
<reference evidence="2 3" key="1">
    <citation type="submission" date="2019-08" db="EMBL/GenBank/DDBJ databases">
        <title>Bacillus genomes from the desert of Cuatro Cienegas, Coahuila.</title>
        <authorList>
            <person name="Olmedo-Alvarez G."/>
        </authorList>
    </citation>
    <scope>NUCLEOTIDE SEQUENCE [LARGE SCALE GENOMIC DNA]</scope>
    <source>
        <strain evidence="2 3">CH98b_3T</strain>
    </source>
</reference>
<evidence type="ECO:0000313" key="2">
    <source>
        <dbReference type="EMBL" id="TYS74269.1"/>
    </source>
</evidence>
<dbReference type="PANTHER" id="PTHR36842:SF1">
    <property type="entry name" value="PROTEIN TOLB"/>
    <property type="match status" value="1"/>
</dbReference>
<keyword evidence="1" id="KW-0732">Signal</keyword>
<dbReference type="SUPFAM" id="SSF82171">
    <property type="entry name" value="DPP6 N-terminal domain-like"/>
    <property type="match status" value="1"/>
</dbReference>
<protein>
    <recommendedName>
        <fullName evidence="4">Translocation protein TolB</fullName>
    </recommendedName>
</protein>